<dbReference type="RefSeq" id="WP_380714948.1">
    <property type="nucleotide sequence ID" value="NZ_JBHSGI010000002.1"/>
</dbReference>
<protein>
    <recommendedName>
        <fullName evidence="1">MlaB-like STAS domain-containing protein</fullName>
    </recommendedName>
</protein>
<evidence type="ECO:0000313" key="3">
    <source>
        <dbReference type="Proteomes" id="UP001595973"/>
    </source>
</evidence>
<evidence type="ECO:0000259" key="1">
    <source>
        <dbReference type="Pfam" id="PF13466"/>
    </source>
</evidence>
<reference evidence="3" key="1">
    <citation type="journal article" date="2019" name="Int. J. Syst. Evol. Microbiol.">
        <title>The Global Catalogue of Microorganisms (GCM) 10K type strain sequencing project: providing services to taxonomists for standard genome sequencing and annotation.</title>
        <authorList>
            <consortium name="The Broad Institute Genomics Platform"/>
            <consortium name="The Broad Institute Genome Sequencing Center for Infectious Disease"/>
            <person name="Wu L."/>
            <person name="Ma J."/>
        </authorList>
    </citation>
    <scope>NUCLEOTIDE SEQUENCE [LARGE SCALE GENOMIC DNA]</scope>
    <source>
        <strain evidence="3">CGMCC 4.7283</strain>
    </source>
</reference>
<comment type="caution">
    <text evidence="2">The sequence shown here is derived from an EMBL/GenBank/DDBJ whole genome shotgun (WGS) entry which is preliminary data.</text>
</comment>
<keyword evidence="3" id="KW-1185">Reference proteome</keyword>
<dbReference type="EMBL" id="JBHSGI010000002">
    <property type="protein sequence ID" value="MFC4667061.1"/>
    <property type="molecule type" value="Genomic_DNA"/>
</dbReference>
<dbReference type="InterPro" id="IPR058548">
    <property type="entry name" value="MlaB-like_STAS"/>
</dbReference>
<name>A0ABV9KAQ5_9RHOB</name>
<dbReference type="Proteomes" id="UP001595973">
    <property type="component" value="Unassembled WGS sequence"/>
</dbReference>
<gene>
    <name evidence="2" type="ORF">ACFO5X_00720</name>
</gene>
<accession>A0ABV9KAQ5</accession>
<dbReference type="Pfam" id="PF13466">
    <property type="entry name" value="STAS_2"/>
    <property type="match status" value="1"/>
</dbReference>
<proteinExistence type="predicted"/>
<organism evidence="2 3">
    <name type="scientific">Seohaeicola nanhaiensis</name>
    <dbReference type="NCBI Taxonomy" id="1387282"/>
    <lineage>
        <taxon>Bacteria</taxon>
        <taxon>Pseudomonadati</taxon>
        <taxon>Pseudomonadota</taxon>
        <taxon>Alphaproteobacteria</taxon>
        <taxon>Rhodobacterales</taxon>
        <taxon>Roseobacteraceae</taxon>
        <taxon>Seohaeicola</taxon>
    </lineage>
</organism>
<feature type="domain" description="MlaB-like STAS" evidence="1">
    <location>
        <begin position="5"/>
        <end position="81"/>
    </location>
</feature>
<sequence length="91" mass="10247">MRHRIDLGEKLDTPGLTDLRKRLTEALGHPVELDGGNLRLLGGLCAQLLVAARHRWVRDGLDFDLLPSQAMRDDIRRLGLESQLLTQDVQP</sequence>
<evidence type="ECO:0000313" key="2">
    <source>
        <dbReference type="EMBL" id="MFC4667061.1"/>
    </source>
</evidence>